<keyword evidence="7" id="KW-0460">Magnesium</keyword>
<feature type="binding site" evidence="7">
    <location>
        <position position="125"/>
    </location>
    <ligand>
        <name>ATP</name>
        <dbReference type="ChEBI" id="CHEBI:30616"/>
    </ligand>
</feature>
<dbReference type="InterPro" id="IPR031322">
    <property type="entry name" value="Shikimate/glucono_kinase"/>
</dbReference>
<feature type="binding site" evidence="7">
    <location>
        <position position="82"/>
    </location>
    <ligand>
        <name>substrate</name>
    </ligand>
</feature>
<comment type="caution">
    <text evidence="8">The sequence shown here is derived from an EMBL/GenBank/DDBJ whole genome shotgun (WGS) entry which is preliminary data.</text>
</comment>
<evidence type="ECO:0000256" key="6">
    <source>
        <dbReference type="ARBA" id="ARBA00023141"/>
    </source>
</evidence>
<dbReference type="EMBL" id="JACHEO010000001">
    <property type="protein sequence ID" value="MBB5346688.1"/>
    <property type="molecule type" value="Genomic_DNA"/>
</dbReference>
<keyword evidence="7" id="KW-0963">Cytoplasm</keyword>
<evidence type="ECO:0000256" key="3">
    <source>
        <dbReference type="ARBA" id="ARBA00022741"/>
    </source>
</evidence>
<evidence type="ECO:0000256" key="4">
    <source>
        <dbReference type="ARBA" id="ARBA00022777"/>
    </source>
</evidence>
<comment type="pathway">
    <text evidence="7">Metabolic intermediate biosynthesis; chorismate biosynthesis; chorismate from D-erythrose 4-phosphate and phosphoenolpyruvate: step 5/7.</text>
</comment>
<dbReference type="InterPro" id="IPR000623">
    <property type="entry name" value="Shikimate_kinase/TSH1"/>
</dbReference>
<comment type="subcellular location">
    <subcellularLocation>
        <location evidence="7">Cytoplasm</location>
    </subcellularLocation>
</comment>
<keyword evidence="4 7" id="KW-0418">Kinase</keyword>
<feature type="binding site" evidence="7">
    <location>
        <begin position="15"/>
        <end position="20"/>
    </location>
    <ligand>
        <name>ATP</name>
        <dbReference type="ChEBI" id="CHEBI:30616"/>
    </ligand>
</feature>
<keyword evidence="6 7" id="KW-0057">Aromatic amino acid biosynthesis</keyword>
<dbReference type="GO" id="GO:0000287">
    <property type="term" value="F:magnesium ion binding"/>
    <property type="evidence" value="ECO:0007669"/>
    <property type="project" value="UniProtKB-UniRule"/>
</dbReference>
<comment type="caution">
    <text evidence="7">Lacks conserved residue(s) required for the propagation of feature annotation.</text>
</comment>
<evidence type="ECO:0000313" key="9">
    <source>
        <dbReference type="Proteomes" id="UP000539642"/>
    </source>
</evidence>
<dbReference type="PANTHER" id="PTHR21087:SF16">
    <property type="entry name" value="SHIKIMATE KINASE 1, CHLOROPLASTIC"/>
    <property type="match status" value="1"/>
</dbReference>
<dbReference type="InterPro" id="IPR027417">
    <property type="entry name" value="P-loop_NTPase"/>
</dbReference>
<dbReference type="GO" id="GO:0005524">
    <property type="term" value="F:ATP binding"/>
    <property type="evidence" value="ECO:0007669"/>
    <property type="project" value="UniProtKB-UniRule"/>
</dbReference>
<dbReference type="Proteomes" id="UP000539642">
    <property type="component" value="Unassembled WGS sequence"/>
</dbReference>
<feature type="binding site" evidence="7">
    <location>
        <position position="37"/>
    </location>
    <ligand>
        <name>substrate</name>
    </ligand>
</feature>
<dbReference type="HAMAP" id="MF_00109">
    <property type="entry name" value="Shikimate_kinase"/>
    <property type="match status" value="1"/>
</dbReference>
<sequence length="179" mass="20047">MDRRKSNIVLIGMPGSGKSTVGIILAKMTAKNYVDTDVLIQLAENRTLQDIVNRDGHMALRDIEERVLLGVVCRNHVIATGGSAAYSARAMTHLKQEGLCIFLHVDLPTLKTRIRNYETRGLAKRPEQSFQDLFDERLGLYRRYADITIAASELSQEAVCEEIIDALKNRTDTMDGGQR</sequence>
<dbReference type="PRINTS" id="PR01100">
    <property type="entry name" value="SHIKIMTKNASE"/>
</dbReference>
<dbReference type="GO" id="GO:0009073">
    <property type="term" value="P:aromatic amino acid family biosynthetic process"/>
    <property type="evidence" value="ECO:0007669"/>
    <property type="project" value="UniProtKB-KW"/>
</dbReference>
<evidence type="ECO:0000313" key="8">
    <source>
        <dbReference type="EMBL" id="MBB5346688.1"/>
    </source>
</evidence>
<feature type="binding site" evidence="7">
    <location>
        <position position="61"/>
    </location>
    <ligand>
        <name>substrate</name>
    </ligand>
</feature>
<dbReference type="Pfam" id="PF01202">
    <property type="entry name" value="SKI"/>
    <property type="match status" value="1"/>
</dbReference>
<keyword evidence="1 7" id="KW-0028">Amino-acid biosynthesis</keyword>
<dbReference type="GO" id="GO:0004765">
    <property type="term" value="F:shikimate kinase activity"/>
    <property type="evidence" value="ECO:0007669"/>
    <property type="project" value="UniProtKB-UniRule"/>
</dbReference>
<feature type="binding site" evidence="7">
    <location>
        <position position="19"/>
    </location>
    <ligand>
        <name>Mg(2+)</name>
        <dbReference type="ChEBI" id="CHEBI:18420"/>
    </ligand>
</feature>
<evidence type="ECO:0000256" key="5">
    <source>
        <dbReference type="ARBA" id="ARBA00022840"/>
    </source>
</evidence>
<evidence type="ECO:0000256" key="2">
    <source>
        <dbReference type="ARBA" id="ARBA00022679"/>
    </source>
</evidence>
<evidence type="ECO:0000256" key="7">
    <source>
        <dbReference type="HAMAP-Rule" id="MF_00109"/>
    </source>
</evidence>
<dbReference type="AlphaFoldDB" id="A0A840UVE0"/>
<feature type="binding site" evidence="7">
    <location>
        <position position="137"/>
    </location>
    <ligand>
        <name>substrate</name>
    </ligand>
</feature>
<dbReference type="GO" id="GO:0008652">
    <property type="term" value="P:amino acid biosynthetic process"/>
    <property type="evidence" value="ECO:0007669"/>
    <property type="project" value="UniProtKB-KW"/>
</dbReference>
<dbReference type="CDD" id="cd00464">
    <property type="entry name" value="SK"/>
    <property type="match status" value="1"/>
</dbReference>
<dbReference type="SUPFAM" id="SSF52540">
    <property type="entry name" value="P-loop containing nucleoside triphosphate hydrolases"/>
    <property type="match status" value="1"/>
</dbReference>
<organism evidence="8 9">
    <name type="scientific">Desulfoprunum benzoelyticum</name>
    <dbReference type="NCBI Taxonomy" id="1506996"/>
    <lineage>
        <taxon>Bacteria</taxon>
        <taxon>Pseudomonadati</taxon>
        <taxon>Thermodesulfobacteriota</taxon>
        <taxon>Desulfobulbia</taxon>
        <taxon>Desulfobulbales</taxon>
        <taxon>Desulfobulbaceae</taxon>
        <taxon>Desulfoprunum</taxon>
    </lineage>
</organism>
<accession>A0A840UVE0</accession>
<dbReference type="PANTHER" id="PTHR21087">
    <property type="entry name" value="SHIKIMATE KINASE"/>
    <property type="match status" value="1"/>
</dbReference>
<comment type="cofactor">
    <cofactor evidence="7">
        <name>Mg(2+)</name>
        <dbReference type="ChEBI" id="CHEBI:18420"/>
    </cofactor>
    <text evidence="7">Binds 1 Mg(2+) ion per subunit.</text>
</comment>
<reference evidence="8 9" key="1">
    <citation type="submission" date="2020-08" db="EMBL/GenBank/DDBJ databases">
        <title>Genomic Encyclopedia of Type Strains, Phase IV (KMG-IV): sequencing the most valuable type-strain genomes for metagenomic binning, comparative biology and taxonomic classification.</title>
        <authorList>
            <person name="Goeker M."/>
        </authorList>
    </citation>
    <scope>NUCLEOTIDE SEQUENCE [LARGE SCALE GENOMIC DNA]</scope>
    <source>
        <strain evidence="8 9">DSM 28570</strain>
    </source>
</reference>
<protein>
    <recommendedName>
        <fullName evidence="7">Shikimate kinase</fullName>
        <shortName evidence="7">SK</shortName>
        <ecNumber evidence="7">2.7.1.71</ecNumber>
    </recommendedName>
</protein>
<comment type="catalytic activity">
    <reaction evidence="7">
        <text>shikimate + ATP = 3-phosphoshikimate + ADP + H(+)</text>
        <dbReference type="Rhea" id="RHEA:13121"/>
        <dbReference type="ChEBI" id="CHEBI:15378"/>
        <dbReference type="ChEBI" id="CHEBI:30616"/>
        <dbReference type="ChEBI" id="CHEBI:36208"/>
        <dbReference type="ChEBI" id="CHEBI:145989"/>
        <dbReference type="ChEBI" id="CHEBI:456216"/>
        <dbReference type="EC" id="2.7.1.71"/>
    </reaction>
</comment>
<dbReference type="RefSeq" id="WP_183347754.1">
    <property type="nucleotide sequence ID" value="NZ_JACHEO010000001.1"/>
</dbReference>
<comment type="similarity">
    <text evidence="7">Belongs to the shikimate kinase family.</text>
</comment>
<keyword evidence="7" id="KW-0479">Metal-binding</keyword>
<name>A0A840UVE0_9BACT</name>
<keyword evidence="3 7" id="KW-0547">Nucleotide-binding</keyword>
<dbReference type="GO" id="GO:0009423">
    <property type="term" value="P:chorismate biosynthetic process"/>
    <property type="evidence" value="ECO:0007669"/>
    <property type="project" value="UniProtKB-UniRule"/>
</dbReference>
<gene>
    <name evidence="7" type="primary">aroK</name>
    <name evidence="8" type="ORF">HNQ81_000395</name>
</gene>
<keyword evidence="5 7" id="KW-0067">ATP-binding</keyword>
<comment type="subunit">
    <text evidence="7">Monomer.</text>
</comment>
<keyword evidence="2 7" id="KW-0808">Transferase</keyword>
<dbReference type="GO" id="GO:0005829">
    <property type="term" value="C:cytosol"/>
    <property type="evidence" value="ECO:0007669"/>
    <property type="project" value="TreeGrafter"/>
</dbReference>
<proteinExistence type="inferred from homology"/>
<dbReference type="EC" id="2.7.1.71" evidence="7"/>
<dbReference type="Gene3D" id="3.40.50.300">
    <property type="entry name" value="P-loop containing nucleotide triphosphate hydrolases"/>
    <property type="match status" value="1"/>
</dbReference>
<evidence type="ECO:0000256" key="1">
    <source>
        <dbReference type="ARBA" id="ARBA00022605"/>
    </source>
</evidence>
<keyword evidence="9" id="KW-1185">Reference proteome</keyword>
<comment type="function">
    <text evidence="7">Catalyzes the specific phosphorylation of the 3-hydroxyl group of shikimic acid using ATP as a cosubstrate.</text>
</comment>
<dbReference type="UniPathway" id="UPA00053">
    <property type="reaction ID" value="UER00088"/>
</dbReference>